<gene>
    <name evidence="2" type="ORF">A4X06_0g4608</name>
</gene>
<comment type="caution">
    <text evidence="2">The sequence shown here is derived from an EMBL/GenBank/DDBJ whole genome shotgun (WGS) entry which is preliminary data.</text>
</comment>
<evidence type="ECO:0000313" key="3">
    <source>
        <dbReference type="Proteomes" id="UP000077684"/>
    </source>
</evidence>
<evidence type="ECO:0000256" key="1">
    <source>
        <dbReference type="SAM" id="MobiDB-lite"/>
    </source>
</evidence>
<dbReference type="Proteomes" id="UP000077684">
    <property type="component" value="Unassembled WGS sequence"/>
</dbReference>
<feature type="region of interest" description="Disordered" evidence="1">
    <location>
        <begin position="367"/>
        <end position="458"/>
    </location>
</feature>
<evidence type="ECO:0000313" key="2">
    <source>
        <dbReference type="EMBL" id="KAE8247217.1"/>
    </source>
</evidence>
<keyword evidence="3" id="KW-1185">Reference proteome</keyword>
<feature type="compositionally biased region" description="Polar residues" evidence="1">
    <location>
        <begin position="37"/>
        <end position="48"/>
    </location>
</feature>
<feature type="compositionally biased region" description="Low complexity" evidence="1">
    <location>
        <begin position="377"/>
        <end position="427"/>
    </location>
</feature>
<feature type="compositionally biased region" description="Low complexity" evidence="1">
    <location>
        <begin position="167"/>
        <end position="178"/>
    </location>
</feature>
<accession>A0A8X7MTE8</accession>
<name>A0A8X7MTE8_9BASI</name>
<feature type="compositionally biased region" description="Basic and acidic residues" evidence="1">
    <location>
        <begin position="98"/>
        <end position="114"/>
    </location>
</feature>
<feature type="region of interest" description="Disordered" evidence="1">
    <location>
        <begin position="154"/>
        <end position="194"/>
    </location>
</feature>
<sequence length="512" mass="56123">MEAWIPNLGADTSSDRDHDAASIADTDRDTITHLHPTRSSAAVTSSIDPTRDLPPHLTGNTPLRPTAAHHVDSGGPEAARAGAERAVSEHAASPTRPHRPDKAAGRSGTPHELKPPQVQAFRTLTSKEKAAIQRLSALLGRPVRDCLDGDTSLVDLLSDPVPGSNEQLQPQSPSTPTSPTQPLPPTTPPDSPTYSRTLICRQEFIGTFEGQSMEVENSISQIRDVWRSNRQPEWERAVVRALPMALKGDAAAWHQRLDDTEADALTSVDKWIVALREAFPVNAMRLRDEAHNRAWRPYHESASAYFHHKLRLLRQAWGYGQSDERLVSDIRSGFPSTFRVMLRIPQRDATLKALRLQITEYEPEWEEMYPAPSSKNPTAASTHSASKTSPAKSTATSSGNATATARSASAPASPAAAQSSPTSSSGAFGLAATYDPSRVTPAANGKKRIYRRPDTNEPMELNRPCGRCGQDHFNFEHYHLNAPQIRMLEVWPGDDEYPVVEEGMVQVAEDFC</sequence>
<feature type="compositionally biased region" description="Pro residues" evidence="1">
    <location>
        <begin position="179"/>
        <end position="191"/>
    </location>
</feature>
<reference evidence="2" key="1">
    <citation type="submission" date="2016-04" db="EMBL/GenBank/DDBJ databases">
        <authorList>
            <person name="Nguyen H.D."/>
            <person name="Samba Siva P."/>
            <person name="Cullis J."/>
            <person name="Levesque C.A."/>
            <person name="Hambleton S."/>
        </authorList>
    </citation>
    <scope>NUCLEOTIDE SEQUENCE</scope>
    <source>
        <strain evidence="2">DAOMC 236426</strain>
    </source>
</reference>
<dbReference type="AlphaFoldDB" id="A0A8X7MTE8"/>
<organism evidence="2 3">
    <name type="scientific">Tilletia controversa</name>
    <name type="common">dwarf bunt fungus</name>
    <dbReference type="NCBI Taxonomy" id="13291"/>
    <lineage>
        <taxon>Eukaryota</taxon>
        <taxon>Fungi</taxon>
        <taxon>Dikarya</taxon>
        <taxon>Basidiomycota</taxon>
        <taxon>Ustilaginomycotina</taxon>
        <taxon>Exobasidiomycetes</taxon>
        <taxon>Tilletiales</taxon>
        <taxon>Tilletiaceae</taxon>
        <taxon>Tilletia</taxon>
    </lineage>
</organism>
<feature type="compositionally biased region" description="Basic and acidic residues" evidence="1">
    <location>
        <begin position="13"/>
        <end position="32"/>
    </location>
</feature>
<reference evidence="2" key="2">
    <citation type="journal article" date="2019" name="IMA Fungus">
        <title>Genome sequencing and comparison of five Tilletia species to identify candidate genes for the detection of regulated species infecting wheat.</title>
        <authorList>
            <person name="Nguyen H.D.T."/>
            <person name="Sultana T."/>
            <person name="Kesanakurti P."/>
            <person name="Hambleton S."/>
        </authorList>
    </citation>
    <scope>NUCLEOTIDE SEQUENCE</scope>
    <source>
        <strain evidence="2">DAOMC 236426</strain>
    </source>
</reference>
<protein>
    <submittedName>
        <fullName evidence="2">Uncharacterized protein</fullName>
    </submittedName>
</protein>
<feature type="region of interest" description="Disordered" evidence="1">
    <location>
        <begin position="1"/>
        <end position="117"/>
    </location>
</feature>
<proteinExistence type="predicted"/>
<dbReference type="EMBL" id="LWDE02000500">
    <property type="protein sequence ID" value="KAE8247217.1"/>
    <property type="molecule type" value="Genomic_DNA"/>
</dbReference>